<evidence type="ECO:0000256" key="1">
    <source>
        <dbReference type="ARBA" id="ARBA00004240"/>
    </source>
</evidence>
<dbReference type="SUPFAM" id="SSF51735">
    <property type="entry name" value="NAD(P)-binding Rossmann-fold domains"/>
    <property type="match status" value="1"/>
</dbReference>
<dbReference type="EMBL" id="CP000859">
    <property type="protein sequence ID" value="ABW67310.1"/>
    <property type="molecule type" value="Genomic_DNA"/>
</dbReference>
<dbReference type="GO" id="GO:0030148">
    <property type="term" value="P:sphingolipid biosynthetic process"/>
    <property type="evidence" value="ECO:0007669"/>
    <property type="project" value="InterPro"/>
</dbReference>
<proteinExistence type="inferred from homology"/>
<dbReference type="KEGG" id="dol:Dole_1506"/>
<dbReference type="GO" id="GO:0000166">
    <property type="term" value="F:nucleotide binding"/>
    <property type="evidence" value="ECO:0007669"/>
    <property type="project" value="UniProtKB-KW"/>
</dbReference>
<dbReference type="InterPro" id="IPR045022">
    <property type="entry name" value="KDSR-like"/>
</dbReference>
<dbReference type="PANTHER" id="PTHR43550">
    <property type="entry name" value="3-KETODIHYDROSPHINGOSINE REDUCTASE"/>
    <property type="match status" value="1"/>
</dbReference>
<evidence type="ECO:0000313" key="13">
    <source>
        <dbReference type="EMBL" id="ABW67310.1"/>
    </source>
</evidence>
<dbReference type="RefSeq" id="WP_012174926.1">
    <property type="nucleotide sequence ID" value="NC_009943.1"/>
</dbReference>
<dbReference type="InterPro" id="IPR036291">
    <property type="entry name" value="NAD(P)-bd_dom_sf"/>
</dbReference>
<dbReference type="SMART" id="SM00822">
    <property type="entry name" value="PKS_KR"/>
    <property type="match status" value="1"/>
</dbReference>
<comment type="subcellular location">
    <subcellularLocation>
        <location evidence="1">Endoplasmic reticulum</location>
    </subcellularLocation>
</comment>
<dbReference type="STRING" id="96561.Dole_1506"/>
<dbReference type="CDD" id="cd08939">
    <property type="entry name" value="KDSR-like_SDR_c"/>
    <property type="match status" value="1"/>
</dbReference>
<dbReference type="InterPro" id="IPR002347">
    <property type="entry name" value="SDR_fam"/>
</dbReference>
<dbReference type="PROSITE" id="PS00061">
    <property type="entry name" value="ADH_SHORT"/>
    <property type="match status" value="1"/>
</dbReference>
<sequence>MGIKTFSGKRAYVFGGSSGIGLAAARQLAGMGADLALFARDGNRLETAGQEVRHAATGPSLQVHVFPVDVSDRDRVFEAVANAVDVLGPPDMLINCAGRAIPRCFADIGEDQLSQTLAINLCGTWHTIAAALPYMRGRGGHIVNVSSIAGFLGVYGYADYAASKFAVMGLSEVLRSEFKPLGIGVSVLCPPDTDTPALAAEAATKPEETKAISAGARVLSADAVAKAMIRGMKKNRAMIVPGFDGRLIWLAKRLFPGLVSFFMDRTIRRTRCGKISTAS</sequence>
<reference evidence="13 14" key="1">
    <citation type="submission" date="2007-10" db="EMBL/GenBank/DDBJ databases">
        <title>Complete sequence of Desulfococcus oleovorans Hxd3.</title>
        <authorList>
            <consortium name="US DOE Joint Genome Institute"/>
            <person name="Copeland A."/>
            <person name="Lucas S."/>
            <person name="Lapidus A."/>
            <person name="Barry K."/>
            <person name="Glavina del Rio T."/>
            <person name="Dalin E."/>
            <person name="Tice H."/>
            <person name="Pitluck S."/>
            <person name="Kiss H."/>
            <person name="Brettin T."/>
            <person name="Bruce D."/>
            <person name="Detter J.C."/>
            <person name="Han C."/>
            <person name="Schmutz J."/>
            <person name="Larimer F."/>
            <person name="Land M."/>
            <person name="Hauser L."/>
            <person name="Kyrpides N."/>
            <person name="Kim E."/>
            <person name="Wawrik B."/>
            <person name="Richardson P."/>
        </authorList>
    </citation>
    <scope>NUCLEOTIDE SEQUENCE [LARGE SCALE GENOMIC DNA]</scope>
    <source>
        <strain evidence="14">DSM 6200 / JCM 39069 / Hxd3</strain>
    </source>
</reference>
<dbReference type="GO" id="GO:0006666">
    <property type="term" value="P:3-keto-sphinganine metabolic process"/>
    <property type="evidence" value="ECO:0007669"/>
    <property type="project" value="InterPro"/>
</dbReference>
<evidence type="ECO:0000256" key="10">
    <source>
        <dbReference type="ARBA" id="ARBA00026112"/>
    </source>
</evidence>
<evidence type="ECO:0000313" key="14">
    <source>
        <dbReference type="Proteomes" id="UP000008561"/>
    </source>
</evidence>
<dbReference type="GO" id="GO:0047560">
    <property type="term" value="F:3-dehydrosphinganine reductase activity"/>
    <property type="evidence" value="ECO:0007669"/>
    <property type="project" value="UniProtKB-EC"/>
</dbReference>
<dbReference type="HOGENOM" id="CLU_010194_2_1_7"/>
<comment type="pathway">
    <text evidence="2">Lipid metabolism; sphingolipid metabolism.</text>
</comment>
<evidence type="ECO:0000256" key="8">
    <source>
        <dbReference type="ARBA" id="ARBA00023002"/>
    </source>
</evidence>
<dbReference type="GO" id="GO:0016020">
    <property type="term" value="C:membrane"/>
    <property type="evidence" value="ECO:0007669"/>
    <property type="project" value="GOC"/>
</dbReference>
<evidence type="ECO:0000256" key="11">
    <source>
        <dbReference type="RuleBase" id="RU000363"/>
    </source>
</evidence>
<evidence type="ECO:0000256" key="3">
    <source>
        <dbReference type="ARBA" id="ARBA00004991"/>
    </source>
</evidence>
<accession>A8ZZF7</accession>
<feature type="domain" description="Ketoreductase" evidence="12">
    <location>
        <begin position="10"/>
        <end position="194"/>
    </location>
</feature>
<evidence type="ECO:0000256" key="9">
    <source>
        <dbReference type="ARBA" id="ARBA00023098"/>
    </source>
</evidence>
<dbReference type="EC" id="1.1.1.102" evidence="10"/>
<evidence type="ECO:0000256" key="2">
    <source>
        <dbReference type="ARBA" id="ARBA00004760"/>
    </source>
</evidence>
<dbReference type="Proteomes" id="UP000008561">
    <property type="component" value="Chromosome"/>
</dbReference>
<dbReference type="Pfam" id="PF00106">
    <property type="entry name" value="adh_short"/>
    <property type="match status" value="1"/>
</dbReference>
<comment type="pathway">
    <text evidence="3">Sphingolipid metabolism.</text>
</comment>
<evidence type="ECO:0000256" key="4">
    <source>
        <dbReference type="ARBA" id="ARBA00022741"/>
    </source>
</evidence>
<keyword evidence="8" id="KW-0560">Oxidoreductase</keyword>
<protein>
    <recommendedName>
        <fullName evidence="10">3-dehydrosphinganine reductase</fullName>
        <ecNumber evidence="10">1.1.1.102</ecNumber>
    </recommendedName>
</protein>
<keyword evidence="14" id="KW-1185">Reference proteome</keyword>
<keyword evidence="7" id="KW-0746">Sphingolipid metabolism</keyword>
<name>A8ZZF7_DESOH</name>
<keyword evidence="9" id="KW-0443">Lipid metabolism</keyword>
<evidence type="ECO:0000256" key="7">
    <source>
        <dbReference type="ARBA" id="ARBA00022919"/>
    </source>
</evidence>
<gene>
    <name evidence="13" type="ordered locus">Dole_1506</name>
</gene>
<keyword evidence="5" id="KW-0256">Endoplasmic reticulum</keyword>
<dbReference type="PANTHER" id="PTHR43550:SF3">
    <property type="entry name" value="3-KETODIHYDROSPHINGOSINE REDUCTASE"/>
    <property type="match status" value="1"/>
</dbReference>
<dbReference type="AlphaFoldDB" id="A8ZZF7"/>
<dbReference type="InterPro" id="IPR020904">
    <property type="entry name" value="Sc_DH/Rdtase_CS"/>
</dbReference>
<dbReference type="PRINTS" id="PR00080">
    <property type="entry name" value="SDRFAMILY"/>
</dbReference>
<keyword evidence="6" id="KW-0521">NADP</keyword>
<dbReference type="eggNOG" id="COG0300">
    <property type="taxonomic scope" value="Bacteria"/>
</dbReference>
<evidence type="ECO:0000259" key="12">
    <source>
        <dbReference type="SMART" id="SM00822"/>
    </source>
</evidence>
<organism evidence="13 14">
    <name type="scientific">Desulfosudis oleivorans (strain DSM 6200 / JCM 39069 / Hxd3)</name>
    <name type="common">Desulfococcus oleovorans</name>
    <dbReference type="NCBI Taxonomy" id="96561"/>
    <lineage>
        <taxon>Bacteria</taxon>
        <taxon>Pseudomonadati</taxon>
        <taxon>Thermodesulfobacteriota</taxon>
        <taxon>Desulfobacteria</taxon>
        <taxon>Desulfobacterales</taxon>
        <taxon>Desulfosudaceae</taxon>
        <taxon>Desulfosudis</taxon>
    </lineage>
</organism>
<evidence type="ECO:0000256" key="5">
    <source>
        <dbReference type="ARBA" id="ARBA00022824"/>
    </source>
</evidence>
<keyword evidence="4" id="KW-0547">Nucleotide-binding</keyword>
<dbReference type="Gene3D" id="3.40.50.720">
    <property type="entry name" value="NAD(P)-binding Rossmann-like Domain"/>
    <property type="match status" value="1"/>
</dbReference>
<comment type="similarity">
    <text evidence="11">Belongs to the short-chain dehydrogenases/reductases (SDR) family.</text>
</comment>
<dbReference type="InterPro" id="IPR057326">
    <property type="entry name" value="KR_dom"/>
</dbReference>
<evidence type="ECO:0000256" key="6">
    <source>
        <dbReference type="ARBA" id="ARBA00022857"/>
    </source>
</evidence>
<dbReference type="PRINTS" id="PR00081">
    <property type="entry name" value="GDHRDH"/>
</dbReference>